<name>A0A0Q0CDJ7_PSESX</name>
<dbReference type="PATRIC" id="fig|264459.3.peg.4394"/>
<accession>A0A0Q0CDJ7</accession>
<dbReference type="Proteomes" id="UP000050384">
    <property type="component" value="Unassembled WGS sequence"/>
</dbReference>
<evidence type="ECO:0000313" key="2">
    <source>
        <dbReference type="Proteomes" id="UP000050384"/>
    </source>
</evidence>
<comment type="caution">
    <text evidence="1">The sequence shown here is derived from an EMBL/GenBank/DDBJ whole genome shotgun (WGS) entry which is preliminary data.</text>
</comment>
<evidence type="ECO:0000313" key="1">
    <source>
        <dbReference type="EMBL" id="KPY83347.1"/>
    </source>
</evidence>
<dbReference type="RefSeq" id="WP_057427553.1">
    <property type="nucleotide sequence ID" value="NZ_LJRI01000938.1"/>
</dbReference>
<organism evidence="1 2">
    <name type="scientific">Pseudomonas syringae pv. spinaceae</name>
    <dbReference type="NCBI Taxonomy" id="264459"/>
    <lineage>
        <taxon>Bacteria</taxon>
        <taxon>Pseudomonadati</taxon>
        <taxon>Pseudomonadota</taxon>
        <taxon>Gammaproteobacteria</taxon>
        <taxon>Pseudomonadales</taxon>
        <taxon>Pseudomonadaceae</taxon>
        <taxon>Pseudomonas</taxon>
        <taxon>Pseudomonas syringae</taxon>
    </lineage>
</organism>
<protein>
    <submittedName>
        <fullName evidence="1">Uncharacterized protein</fullName>
    </submittedName>
</protein>
<proteinExistence type="predicted"/>
<gene>
    <name evidence="1" type="ORF">ALO94_02689</name>
</gene>
<reference evidence="1 2" key="1">
    <citation type="submission" date="2015-09" db="EMBL/GenBank/DDBJ databases">
        <title>Genome announcement of multiple Pseudomonas syringae strains.</title>
        <authorList>
            <person name="Thakur S."/>
            <person name="Wang P.W."/>
            <person name="Gong Y."/>
            <person name="Weir B.S."/>
            <person name="Guttman D.S."/>
        </authorList>
    </citation>
    <scope>NUCLEOTIDE SEQUENCE [LARGE SCALE GENOMIC DNA]</scope>
    <source>
        <strain evidence="1 2">ICMP16929</strain>
    </source>
</reference>
<dbReference type="AlphaFoldDB" id="A0A0Q0CDJ7"/>
<dbReference type="EMBL" id="LJRI01000938">
    <property type="protein sequence ID" value="KPY83347.1"/>
    <property type="molecule type" value="Genomic_DNA"/>
</dbReference>
<sequence>MTSFNPAQSEAINATAKRGRGRPTKVIANPFEGFIGPTTDYGQYPYFASDIIEGIARLDWHNRAIGVGGSSKPLSVKHLFGILAQLPEITATDVGDFLSIGIRQAQRYVKAVELAMPYLMKSRPKCLAFEMDNGEILPMRRNDWTDTLTAPDSETLAKLHYDLRDIGAD</sequence>